<reference evidence="10 11" key="1">
    <citation type="journal article" date="2022" name="Int. J. Syst. Evol. Microbiol.">
        <title>Flavobacterium ammonificans sp. nov. and Flavobacterium ammoniigenes sp. nov., ammonifying bacteria isolated from surface river water.</title>
        <authorList>
            <person name="Watanabe K."/>
            <person name="Kitamura T."/>
            <person name="Ogata Y."/>
            <person name="Shindo C."/>
            <person name="Suda W."/>
        </authorList>
    </citation>
    <scope>NUCLEOTIDE SEQUENCE [LARGE SCALE GENOMIC DNA]</scope>
    <source>
        <strain evidence="10 11">GENT5</strain>
    </source>
</reference>
<dbReference type="Pfam" id="PF03734">
    <property type="entry name" value="YkuD"/>
    <property type="match status" value="1"/>
</dbReference>
<keyword evidence="8" id="KW-0472">Membrane</keyword>
<comment type="similarity">
    <text evidence="2">Belongs to the YkuD family.</text>
</comment>
<evidence type="ECO:0000256" key="3">
    <source>
        <dbReference type="ARBA" id="ARBA00022679"/>
    </source>
</evidence>
<dbReference type="PANTHER" id="PTHR36699:SF1">
    <property type="entry name" value="L,D-TRANSPEPTIDASE YAFK-RELATED"/>
    <property type="match status" value="1"/>
</dbReference>
<keyword evidence="4 7" id="KW-0133">Cell shape</keyword>
<accession>A0ABN6L0D6</accession>
<reference evidence="10 11" key="2">
    <citation type="journal article" date="2022" name="Microorganisms">
        <title>Complete Genome Sequences of Two Flavobacterium ammonificans Strains and a Flavobacterium ammoniigenes Strain of Ammonifying Bacterioplankton Isolated from Surface River Water.</title>
        <authorList>
            <person name="Suda W."/>
            <person name="Ogata Y."/>
            <person name="Shindo C."/>
            <person name="Watanabe K."/>
        </authorList>
    </citation>
    <scope>NUCLEOTIDE SEQUENCE [LARGE SCALE GENOMIC DNA]</scope>
    <source>
        <strain evidence="10 11">GENT5</strain>
    </source>
</reference>
<evidence type="ECO:0000256" key="7">
    <source>
        <dbReference type="PROSITE-ProRule" id="PRU01373"/>
    </source>
</evidence>
<feature type="active site" description="Nucleophile" evidence="7">
    <location>
        <position position="149"/>
    </location>
</feature>
<dbReference type="SUPFAM" id="SSF141523">
    <property type="entry name" value="L,D-transpeptidase catalytic domain-like"/>
    <property type="match status" value="1"/>
</dbReference>
<evidence type="ECO:0000256" key="4">
    <source>
        <dbReference type="ARBA" id="ARBA00022960"/>
    </source>
</evidence>
<dbReference type="Proteomes" id="UP001319867">
    <property type="component" value="Chromosome"/>
</dbReference>
<name>A0ABN6L0D6_9FLAO</name>
<comment type="pathway">
    <text evidence="1 7">Cell wall biogenesis; peptidoglycan biosynthesis.</text>
</comment>
<feature type="active site" description="Proton donor/acceptor" evidence="7">
    <location>
        <position position="127"/>
    </location>
</feature>
<feature type="transmembrane region" description="Helical" evidence="8">
    <location>
        <begin position="12"/>
        <end position="29"/>
    </location>
</feature>
<keyword evidence="5 7" id="KW-0573">Peptidoglycan synthesis</keyword>
<evidence type="ECO:0000256" key="8">
    <source>
        <dbReference type="SAM" id="Phobius"/>
    </source>
</evidence>
<dbReference type="InterPro" id="IPR038063">
    <property type="entry name" value="Transpep_catalytic_dom"/>
</dbReference>
<evidence type="ECO:0000313" key="11">
    <source>
        <dbReference type="Proteomes" id="UP001319867"/>
    </source>
</evidence>
<evidence type="ECO:0000259" key="9">
    <source>
        <dbReference type="PROSITE" id="PS52029"/>
    </source>
</evidence>
<keyword evidence="8" id="KW-0812">Transmembrane</keyword>
<dbReference type="PANTHER" id="PTHR36699">
    <property type="entry name" value="LD-TRANSPEPTIDASE"/>
    <property type="match status" value="1"/>
</dbReference>
<dbReference type="InterPro" id="IPR005490">
    <property type="entry name" value="LD_TPept_cat_dom"/>
</dbReference>
<dbReference type="EMBL" id="AP025184">
    <property type="protein sequence ID" value="BDB55120.1"/>
    <property type="molecule type" value="Genomic_DNA"/>
</dbReference>
<dbReference type="Gene3D" id="2.40.440.10">
    <property type="entry name" value="L,D-transpeptidase catalytic domain-like"/>
    <property type="match status" value="1"/>
</dbReference>
<keyword evidence="3" id="KW-0808">Transferase</keyword>
<proteinExistence type="inferred from homology"/>
<evidence type="ECO:0000256" key="6">
    <source>
        <dbReference type="ARBA" id="ARBA00023316"/>
    </source>
</evidence>
<evidence type="ECO:0000256" key="2">
    <source>
        <dbReference type="ARBA" id="ARBA00005992"/>
    </source>
</evidence>
<evidence type="ECO:0000256" key="1">
    <source>
        <dbReference type="ARBA" id="ARBA00004752"/>
    </source>
</evidence>
<gene>
    <name evidence="10" type="ORF">GENT5_14250</name>
</gene>
<feature type="domain" description="L,D-TPase catalytic" evidence="9">
    <location>
        <begin position="39"/>
        <end position="173"/>
    </location>
</feature>
<keyword evidence="6 7" id="KW-0961">Cell wall biogenesis/degradation</keyword>
<sequence length="174" mass="19525">MKTSNRIKKIFLGTFVAISLLMFFLNLNFNKLPKNSQIDSILVLKSKRQLSIFSKGKLIKTYAISLGKSPVGAKQFQGDNKTPEGVYFINGRNAHSIAYKNLGISYPNKEDVKNANGKSAVGDIKIHGLMNNFWFVGNFHRFFDWTNGCIAVNNSEMEELYNAVKVGAKIEIKP</sequence>
<protein>
    <recommendedName>
        <fullName evidence="9">L,D-TPase catalytic domain-containing protein</fullName>
    </recommendedName>
</protein>
<organism evidence="10 11">
    <name type="scientific">Flavobacterium ammoniigenes</name>
    <dbReference type="NCBI Taxonomy" id="1751095"/>
    <lineage>
        <taxon>Bacteria</taxon>
        <taxon>Pseudomonadati</taxon>
        <taxon>Bacteroidota</taxon>
        <taxon>Flavobacteriia</taxon>
        <taxon>Flavobacteriales</taxon>
        <taxon>Flavobacteriaceae</taxon>
        <taxon>Flavobacterium</taxon>
    </lineage>
</organism>
<dbReference type="PROSITE" id="PS52029">
    <property type="entry name" value="LD_TPASE"/>
    <property type="match status" value="1"/>
</dbReference>
<dbReference type="RefSeq" id="WP_229316509.1">
    <property type="nucleotide sequence ID" value="NZ_AP025184.1"/>
</dbReference>
<dbReference type="CDD" id="cd16913">
    <property type="entry name" value="YkuD_like"/>
    <property type="match status" value="1"/>
</dbReference>
<evidence type="ECO:0000313" key="10">
    <source>
        <dbReference type="EMBL" id="BDB55120.1"/>
    </source>
</evidence>
<evidence type="ECO:0000256" key="5">
    <source>
        <dbReference type="ARBA" id="ARBA00022984"/>
    </source>
</evidence>
<keyword evidence="11" id="KW-1185">Reference proteome</keyword>
<keyword evidence="8" id="KW-1133">Transmembrane helix</keyword>